<dbReference type="EMBL" id="BAFB01000214">
    <property type="protein sequence ID" value="GAB36384.1"/>
    <property type="molecule type" value="Genomic_DNA"/>
</dbReference>
<dbReference type="Proteomes" id="UP000005038">
    <property type="component" value="Unassembled WGS sequence"/>
</dbReference>
<proteinExistence type="predicted"/>
<name>H5TSC6_GORO1</name>
<reference evidence="1" key="1">
    <citation type="submission" date="2012-02" db="EMBL/GenBank/DDBJ databases">
        <title>Whole genome shotgun sequence of Gordonia otitidis NBRC 100426.</title>
        <authorList>
            <person name="Yoshida I."/>
            <person name="Hosoyama A."/>
            <person name="Tsuchikane K."/>
            <person name="Katsumata H."/>
            <person name="Yamazaki S."/>
            <person name="Fujita N."/>
        </authorList>
    </citation>
    <scope>NUCLEOTIDE SEQUENCE [LARGE SCALE GENOMIC DNA]</scope>
    <source>
        <strain evidence="1">NBRC 100426</strain>
    </source>
</reference>
<evidence type="ECO:0000313" key="2">
    <source>
        <dbReference type="Proteomes" id="UP000005038"/>
    </source>
</evidence>
<comment type="caution">
    <text evidence="1">The sequence shown here is derived from an EMBL/GenBank/DDBJ whole genome shotgun (WGS) entry which is preliminary data.</text>
</comment>
<protein>
    <submittedName>
        <fullName evidence="1">Uncharacterized protein</fullName>
    </submittedName>
</protein>
<accession>H5TSC6</accession>
<dbReference type="AlphaFoldDB" id="H5TSC6"/>
<gene>
    <name evidence="1" type="ORF">GOOTI_214_00100</name>
</gene>
<keyword evidence="2" id="KW-1185">Reference proteome</keyword>
<organism evidence="1 2">
    <name type="scientific">Gordonia otitidis (strain DSM 44809 / CCUG 52243 / JCM 12355 / NBRC 100426 / IFM 10032)</name>
    <dbReference type="NCBI Taxonomy" id="1108044"/>
    <lineage>
        <taxon>Bacteria</taxon>
        <taxon>Bacillati</taxon>
        <taxon>Actinomycetota</taxon>
        <taxon>Actinomycetes</taxon>
        <taxon>Mycobacteriales</taxon>
        <taxon>Gordoniaceae</taxon>
        <taxon>Gordonia</taxon>
    </lineage>
</organism>
<dbReference type="RefSeq" id="WP_007240566.1">
    <property type="nucleotide sequence ID" value="NZ_BAFB01000214.1"/>
</dbReference>
<sequence length="76" mass="8229">MAIDGVEVRATDLDRCDVLIDGLTPAVVVAVEAVEGRPDLVLVRVRNLDSEGGCAEYEFFDDRGHRRLIAAGRFAG</sequence>
<evidence type="ECO:0000313" key="1">
    <source>
        <dbReference type="EMBL" id="GAB36384.1"/>
    </source>
</evidence>